<dbReference type="GO" id="GO:0005737">
    <property type="term" value="C:cytoplasm"/>
    <property type="evidence" value="ECO:0007669"/>
    <property type="project" value="TreeGrafter"/>
</dbReference>
<feature type="domain" description="ATPase AAA-type core" evidence="3">
    <location>
        <begin position="255"/>
        <end position="290"/>
    </location>
</feature>
<dbReference type="PANTHER" id="PTHR23077:SF27">
    <property type="entry name" value="ATPASE FAMILY GENE 2 PROTEIN HOMOLOG A"/>
    <property type="match status" value="1"/>
</dbReference>
<feature type="domain" description="ATPase AAA-type core" evidence="3">
    <location>
        <begin position="7"/>
        <end position="128"/>
    </location>
</feature>
<evidence type="ECO:0000256" key="1">
    <source>
        <dbReference type="ARBA" id="ARBA00022741"/>
    </source>
</evidence>
<dbReference type="CDD" id="cd19481">
    <property type="entry name" value="RecA-like_protease"/>
    <property type="match status" value="1"/>
</dbReference>
<dbReference type="EMBL" id="JANBUO010002655">
    <property type="protein sequence ID" value="KAJ2794094.1"/>
    <property type="molecule type" value="Genomic_DNA"/>
</dbReference>
<reference evidence="4" key="1">
    <citation type="submission" date="2022-07" db="EMBL/GenBank/DDBJ databases">
        <title>Phylogenomic reconstructions and comparative analyses of Kickxellomycotina fungi.</title>
        <authorList>
            <person name="Reynolds N.K."/>
            <person name="Stajich J.E."/>
            <person name="Barry K."/>
            <person name="Grigoriev I.V."/>
            <person name="Crous P."/>
            <person name="Smith M.E."/>
        </authorList>
    </citation>
    <scope>NUCLEOTIDE SEQUENCE</scope>
    <source>
        <strain evidence="4">NRRL 1565</strain>
    </source>
</reference>
<evidence type="ECO:0000313" key="4">
    <source>
        <dbReference type="EMBL" id="KAJ2794094.1"/>
    </source>
</evidence>
<comment type="caution">
    <text evidence="4">The sequence shown here is derived from an EMBL/GenBank/DDBJ whole genome shotgun (WGS) entry which is preliminary data.</text>
</comment>
<dbReference type="GO" id="GO:0005524">
    <property type="term" value="F:ATP binding"/>
    <property type="evidence" value="ECO:0007669"/>
    <property type="project" value="UniProtKB-KW"/>
</dbReference>
<organism evidence="4 5">
    <name type="scientific">Coemansia guatemalensis</name>
    <dbReference type="NCBI Taxonomy" id="2761395"/>
    <lineage>
        <taxon>Eukaryota</taxon>
        <taxon>Fungi</taxon>
        <taxon>Fungi incertae sedis</taxon>
        <taxon>Zoopagomycota</taxon>
        <taxon>Kickxellomycotina</taxon>
        <taxon>Kickxellomycetes</taxon>
        <taxon>Kickxellales</taxon>
        <taxon>Kickxellaceae</taxon>
        <taxon>Coemansia</taxon>
    </lineage>
</organism>
<dbReference type="InterPro" id="IPR003959">
    <property type="entry name" value="ATPase_AAA_core"/>
</dbReference>
<feature type="non-terminal residue" evidence="4">
    <location>
        <position position="292"/>
    </location>
</feature>
<dbReference type="InterPro" id="IPR050168">
    <property type="entry name" value="AAA_ATPase_domain"/>
</dbReference>
<proteinExistence type="predicted"/>
<evidence type="ECO:0000259" key="3">
    <source>
        <dbReference type="Pfam" id="PF00004"/>
    </source>
</evidence>
<sequence>MRVAGAILSGIPGCGKTKLASAFARSTGLPHRIIHCPDLFFSDHGKSESQLIECFASPEGAKMWVLVLEDIDVLAGTRRLDAVEARMLSLLLDCIDTTEAFVVGTTNMLTIVPEEIRRPGRLETVVDLHLPDAASRAAVLKIMLRKFSKLATADDDILRIAQKAHGFSAADLQSLCMHAFIDRQDDITADDLVRAVKTISPSALSSFQSKIPHVMFSDIFGMDSTIDRIRALVLEPIQSPERYREMYVGPPRGALVHGPPGSGKTMLCCAMANELAVNTIWVDASQIRSMIV</sequence>
<keyword evidence="5" id="KW-1185">Reference proteome</keyword>
<dbReference type="Pfam" id="PF00004">
    <property type="entry name" value="AAA"/>
    <property type="match status" value="2"/>
</dbReference>
<gene>
    <name evidence="4" type="ORF">H4R20_006339</name>
</gene>
<dbReference type="OrthoDB" id="27435at2759"/>
<dbReference type="InterPro" id="IPR027417">
    <property type="entry name" value="P-loop_NTPase"/>
</dbReference>
<protein>
    <recommendedName>
        <fullName evidence="3">ATPase AAA-type core domain-containing protein</fullName>
    </recommendedName>
</protein>
<dbReference type="GO" id="GO:0016887">
    <property type="term" value="F:ATP hydrolysis activity"/>
    <property type="evidence" value="ECO:0007669"/>
    <property type="project" value="InterPro"/>
</dbReference>
<keyword evidence="1" id="KW-0547">Nucleotide-binding</keyword>
<dbReference type="Gene3D" id="1.10.8.60">
    <property type="match status" value="1"/>
</dbReference>
<dbReference type="AlphaFoldDB" id="A0A9W8HR18"/>
<evidence type="ECO:0000313" key="5">
    <source>
        <dbReference type="Proteomes" id="UP001140094"/>
    </source>
</evidence>
<name>A0A9W8HR18_9FUNG</name>
<dbReference type="PANTHER" id="PTHR23077">
    <property type="entry name" value="AAA-FAMILY ATPASE"/>
    <property type="match status" value="1"/>
</dbReference>
<keyword evidence="2" id="KW-0067">ATP-binding</keyword>
<accession>A0A9W8HR18</accession>
<dbReference type="Gene3D" id="3.40.50.300">
    <property type="entry name" value="P-loop containing nucleotide triphosphate hydrolases"/>
    <property type="match status" value="2"/>
</dbReference>
<evidence type="ECO:0000256" key="2">
    <source>
        <dbReference type="ARBA" id="ARBA00022840"/>
    </source>
</evidence>
<dbReference type="SUPFAM" id="SSF52540">
    <property type="entry name" value="P-loop containing nucleoside triphosphate hydrolases"/>
    <property type="match status" value="2"/>
</dbReference>
<dbReference type="Proteomes" id="UP001140094">
    <property type="component" value="Unassembled WGS sequence"/>
</dbReference>